<evidence type="ECO:0000256" key="1">
    <source>
        <dbReference type="ARBA" id="ARBA00005440"/>
    </source>
</evidence>
<dbReference type="Gramene" id="C.cajan_15035.t">
    <property type="protein sequence ID" value="C.cajan_15035.t.cds1"/>
    <property type="gene ID" value="C.cajan_15035"/>
</dbReference>
<dbReference type="PRINTS" id="PR00291">
    <property type="entry name" value="KUNITZINHBTR"/>
</dbReference>
<reference evidence="4 5" key="1">
    <citation type="journal article" date="2012" name="Nat. Biotechnol.">
        <title>Draft genome sequence of pigeonpea (Cajanus cajan), an orphan legume crop of resource-poor farmers.</title>
        <authorList>
            <person name="Varshney R.K."/>
            <person name="Chen W."/>
            <person name="Li Y."/>
            <person name="Bharti A.K."/>
            <person name="Saxena R.K."/>
            <person name="Schlueter J.A."/>
            <person name="Donoghue M.T."/>
            <person name="Azam S."/>
            <person name="Fan G."/>
            <person name="Whaley A.M."/>
            <person name="Farmer A.D."/>
            <person name="Sheridan J."/>
            <person name="Iwata A."/>
            <person name="Tuteja R."/>
            <person name="Penmetsa R.V."/>
            <person name="Wu W."/>
            <person name="Upadhyaya H.D."/>
            <person name="Yang S.P."/>
            <person name="Shah T."/>
            <person name="Saxena K.B."/>
            <person name="Michael T."/>
            <person name="McCombie W.R."/>
            <person name="Yang B."/>
            <person name="Zhang G."/>
            <person name="Yang H."/>
            <person name="Wang J."/>
            <person name="Spillane C."/>
            <person name="Cook D.R."/>
            <person name="May G.D."/>
            <person name="Xu X."/>
            <person name="Jackson S.A."/>
        </authorList>
    </citation>
    <scope>NUCLEOTIDE SEQUENCE [LARGE SCALE GENOMIC DNA]</scope>
    <source>
        <strain evidence="5">cv. Asha</strain>
    </source>
</reference>
<dbReference type="PANTHER" id="PTHR33107">
    <property type="entry name" value="KUNITZ TRYPSIN INHIBITOR 2"/>
    <property type="match status" value="1"/>
</dbReference>
<dbReference type="PROSITE" id="PS00283">
    <property type="entry name" value="SOYBEAN_KUNITZ"/>
    <property type="match status" value="1"/>
</dbReference>
<dbReference type="AlphaFoldDB" id="A0A151SYZ0"/>
<dbReference type="Pfam" id="PF00197">
    <property type="entry name" value="Kunitz_legume"/>
    <property type="match status" value="1"/>
</dbReference>
<dbReference type="InterPro" id="IPR002160">
    <property type="entry name" value="Prot_inh_Kunz-lg"/>
</dbReference>
<name>A0A151SYZ0_CAJCA</name>
<dbReference type="EMBL" id="CM003612">
    <property type="protein sequence ID" value="KYP60025.1"/>
    <property type="molecule type" value="Genomic_DNA"/>
</dbReference>
<gene>
    <name evidence="4" type="ORF">KK1_015472</name>
</gene>
<dbReference type="PANTHER" id="PTHR33107:SF81">
    <property type="entry name" value="TRYPSIN INHIBITOR A"/>
    <property type="match status" value="1"/>
</dbReference>
<evidence type="ECO:0000256" key="3">
    <source>
        <dbReference type="SAM" id="SignalP"/>
    </source>
</evidence>
<dbReference type="Gene3D" id="2.80.10.50">
    <property type="match status" value="1"/>
</dbReference>
<feature type="signal peptide" evidence="3">
    <location>
        <begin position="1"/>
        <end position="26"/>
    </location>
</feature>
<keyword evidence="3" id="KW-0732">Signal</keyword>
<protein>
    <submittedName>
        <fullName evidence="4">Kunitz-type trypsin inhibitor KTI1</fullName>
    </submittedName>
</protein>
<organism evidence="4 5">
    <name type="scientific">Cajanus cajan</name>
    <name type="common">Pigeon pea</name>
    <name type="synonym">Cajanus indicus</name>
    <dbReference type="NCBI Taxonomy" id="3821"/>
    <lineage>
        <taxon>Eukaryota</taxon>
        <taxon>Viridiplantae</taxon>
        <taxon>Streptophyta</taxon>
        <taxon>Embryophyta</taxon>
        <taxon>Tracheophyta</taxon>
        <taxon>Spermatophyta</taxon>
        <taxon>Magnoliopsida</taxon>
        <taxon>eudicotyledons</taxon>
        <taxon>Gunneridae</taxon>
        <taxon>Pentapetalae</taxon>
        <taxon>rosids</taxon>
        <taxon>fabids</taxon>
        <taxon>Fabales</taxon>
        <taxon>Fabaceae</taxon>
        <taxon>Papilionoideae</taxon>
        <taxon>50 kb inversion clade</taxon>
        <taxon>NPAAA clade</taxon>
        <taxon>indigoferoid/millettioid clade</taxon>
        <taxon>Phaseoleae</taxon>
        <taxon>Cajanus</taxon>
    </lineage>
</organism>
<dbReference type="OMA" id="FQIMFAS"/>
<keyword evidence="2" id="KW-1015">Disulfide bond</keyword>
<keyword evidence="5" id="KW-1185">Reference proteome</keyword>
<dbReference type="GO" id="GO:0004866">
    <property type="term" value="F:endopeptidase inhibitor activity"/>
    <property type="evidence" value="ECO:0007669"/>
    <property type="project" value="InterPro"/>
</dbReference>
<comment type="similarity">
    <text evidence="1">Belongs to the protease inhibitor I3 (leguminous Kunitz-type inhibitor) family.</text>
</comment>
<dbReference type="Proteomes" id="UP000075243">
    <property type="component" value="Chromosome 10"/>
</dbReference>
<proteinExistence type="inferred from homology"/>
<dbReference type="CDD" id="cd23362">
    <property type="entry name" value="beta-trefoil_STI_WCI3-like"/>
    <property type="match status" value="1"/>
</dbReference>
<evidence type="ECO:0000313" key="5">
    <source>
        <dbReference type="Proteomes" id="UP000075243"/>
    </source>
</evidence>
<dbReference type="InterPro" id="IPR011065">
    <property type="entry name" value="Kunitz_inhibitor_STI-like_sf"/>
</dbReference>
<dbReference type="OrthoDB" id="1745944at2759"/>
<evidence type="ECO:0000313" key="4">
    <source>
        <dbReference type="EMBL" id="KYP60025.1"/>
    </source>
</evidence>
<evidence type="ECO:0000256" key="2">
    <source>
        <dbReference type="ARBA" id="ARBA00023157"/>
    </source>
</evidence>
<dbReference type="SUPFAM" id="SSF50386">
    <property type="entry name" value="STI-like"/>
    <property type="match status" value="1"/>
</dbReference>
<feature type="chain" id="PRO_5007588813" evidence="3">
    <location>
        <begin position="27"/>
        <end position="199"/>
    </location>
</feature>
<sequence>MKGITTLLFSLFLLFGFTSYLPSATAFDVLDTDGKLLRNGGSYYVVPVKRGSGGGIELAATGNETCPLTVVQSPNKASKGKPLSLAFPILFPYITPNFPFQIMFASVPTCTPTRLWIVVDGLPEGPAVKIGGYRDARSGAFQVQKASQRGCNHYKLLFCLDDTCEDIGVYVDSEGNRRLVLTKNDPFLVQFQRVTSSTA</sequence>
<dbReference type="SMART" id="SM00452">
    <property type="entry name" value="STI"/>
    <property type="match status" value="1"/>
</dbReference>
<accession>A0A151SYZ0</accession>